<evidence type="ECO:0000256" key="4">
    <source>
        <dbReference type="ARBA" id="ARBA00022605"/>
    </source>
</evidence>
<comment type="catalytic activity">
    <reaction evidence="5">
        <text>2-(N(omega)-L-arginino)succinate = fumarate + L-arginine</text>
        <dbReference type="Rhea" id="RHEA:24020"/>
        <dbReference type="ChEBI" id="CHEBI:29806"/>
        <dbReference type="ChEBI" id="CHEBI:32682"/>
        <dbReference type="ChEBI" id="CHEBI:57472"/>
        <dbReference type="EC" id="4.3.2.1"/>
    </reaction>
</comment>
<keyword evidence="5 8" id="KW-0456">Lyase</keyword>
<dbReference type="Pfam" id="PF14698">
    <property type="entry name" value="ASL_C2"/>
    <property type="match status" value="1"/>
</dbReference>
<comment type="pathway">
    <text evidence="1 5">Amino-acid biosynthesis; L-arginine biosynthesis; L-arginine from L-ornithine and carbamoyl phosphate: step 3/3.</text>
</comment>
<dbReference type="InterPro" id="IPR022761">
    <property type="entry name" value="Fumarate_lyase_N"/>
</dbReference>
<dbReference type="EC" id="4.3.2.1" evidence="2 5"/>
<protein>
    <recommendedName>
        <fullName evidence="2 5">Argininosuccinate lyase</fullName>
        <shortName evidence="5">ASAL</shortName>
        <ecNumber evidence="2 5">4.3.2.1</ecNumber>
    </recommendedName>
    <alternativeName>
        <fullName evidence="5">Arginosuccinase</fullName>
    </alternativeName>
</protein>
<evidence type="ECO:0000256" key="5">
    <source>
        <dbReference type="HAMAP-Rule" id="MF_00006"/>
    </source>
</evidence>
<dbReference type="PROSITE" id="PS00163">
    <property type="entry name" value="FUMARATE_LYASES"/>
    <property type="match status" value="1"/>
</dbReference>
<evidence type="ECO:0000256" key="1">
    <source>
        <dbReference type="ARBA" id="ARBA00004941"/>
    </source>
</evidence>
<comment type="subcellular location">
    <subcellularLocation>
        <location evidence="5">Cytoplasm</location>
    </subcellularLocation>
</comment>
<dbReference type="FunFam" id="1.20.200.10:FF:000015">
    <property type="entry name" value="argininosuccinate lyase isoform X2"/>
    <property type="match status" value="1"/>
</dbReference>
<reference evidence="8" key="1">
    <citation type="journal article" date="2020" name="mSystems">
        <title>Genome- and Community-Level Interaction Insights into Carbon Utilization and Element Cycling Functions of Hydrothermarchaeota in Hydrothermal Sediment.</title>
        <authorList>
            <person name="Zhou Z."/>
            <person name="Liu Y."/>
            <person name="Xu W."/>
            <person name="Pan J."/>
            <person name="Luo Z.H."/>
            <person name="Li M."/>
        </authorList>
    </citation>
    <scope>NUCLEOTIDE SEQUENCE [LARGE SCALE GENOMIC DNA]</scope>
    <source>
        <strain evidence="8">SpSt-754</strain>
    </source>
</reference>
<keyword evidence="3 5" id="KW-0055">Arginine biosynthesis</keyword>
<dbReference type="Gene3D" id="1.10.40.30">
    <property type="entry name" value="Fumarase/aspartase (C-terminal domain)"/>
    <property type="match status" value="1"/>
</dbReference>
<dbReference type="Gene3D" id="1.10.275.10">
    <property type="entry name" value="Fumarase/aspartase (N-terminal domain)"/>
    <property type="match status" value="1"/>
</dbReference>
<dbReference type="InterPro" id="IPR009049">
    <property type="entry name" value="Argininosuccinate_lyase"/>
</dbReference>
<organism evidence="8">
    <name type="scientific">candidate division WOR-3 bacterium</name>
    <dbReference type="NCBI Taxonomy" id="2052148"/>
    <lineage>
        <taxon>Bacteria</taxon>
        <taxon>Bacteria division WOR-3</taxon>
    </lineage>
</organism>
<dbReference type="HAMAP" id="MF_00006">
    <property type="entry name" value="Arg_succ_lyase"/>
    <property type="match status" value="1"/>
</dbReference>
<dbReference type="FunFam" id="1.10.40.30:FF:000001">
    <property type="entry name" value="Argininosuccinate lyase"/>
    <property type="match status" value="1"/>
</dbReference>
<evidence type="ECO:0000259" key="6">
    <source>
        <dbReference type="Pfam" id="PF00206"/>
    </source>
</evidence>
<evidence type="ECO:0000313" key="8">
    <source>
        <dbReference type="EMBL" id="HGB35992.1"/>
    </source>
</evidence>
<dbReference type="InterPro" id="IPR024083">
    <property type="entry name" value="Fumarase/histidase_N"/>
</dbReference>
<keyword evidence="4 5" id="KW-0028">Amino-acid biosynthesis</keyword>
<dbReference type="EMBL" id="DTGD01000139">
    <property type="protein sequence ID" value="HGB35992.1"/>
    <property type="molecule type" value="Genomic_DNA"/>
</dbReference>
<dbReference type="CDD" id="cd01359">
    <property type="entry name" value="Argininosuccinate_lyase"/>
    <property type="match status" value="1"/>
</dbReference>
<feature type="domain" description="Fumarate lyase N-terminal" evidence="6">
    <location>
        <begin position="8"/>
        <end position="302"/>
    </location>
</feature>
<sequence length="464" mass="52977">MVEKLWQGRFEKPTNRAVEKFTASIEIDKRLYPYDIMGSIAHTKMLGKQGILSEDEVKLIVRNLKRIKKELDEGTFIFHEGDEDIHMAIERSLIERIGEVGGKLHTGRSRNDQIALDERLFLREEVKNICSLLEELKSSLLRKAKEEIHTVMPGYTHLQRAQPVLLSHYFLAYWEMLDRDENRMKDCLKRINVMPLGSAALAGTGIPLDRKYTARILRFPVLSKNSMDAVADRDFLIEFISASSLLMMHLSRFCEDLIIWNSGEFSFVAIDDAFATGSSIMPQKKNPDVAELIRGKTARIYGNLIALLTLLKGLPMTYNRDLQEDKVPLFDTVDQVKSSLSILTPLIDNLSFQRDRLREAAMEGFSTATDLAEYLVKKGISFRAAHHIAGKIVAYCLKNNKTLFTLTLKEYRNFHEAFDEDILDYVKLENAINVRKTIGGTAGERVLERIKEIEELSKSENKGD</sequence>
<dbReference type="GO" id="GO:0042450">
    <property type="term" value="P:L-arginine biosynthetic process via ornithine"/>
    <property type="evidence" value="ECO:0007669"/>
    <property type="project" value="UniProtKB-UniRule"/>
</dbReference>
<dbReference type="PRINTS" id="PR00149">
    <property type="entry name" value="FUMRATELYASE"/>
</dbReference>
<dbReference type="InterPro" id="IPR008948">
    <property type="entry name" value="L-Aspartase-like"/>
</dbReference>
<comment type="caution">
    <text evidence="8">The sequence shown here is derived from an EMBL/GenBank/DDBJ whole genome shotgun (WGS) entry which is preliminary data.</text>
</comment>
<dbReference type="PANTHER" id="PTHR43814:SF1">
    <property type="entry name" value="ARGININOSUCCINATE LYASE"/>
    <property type="match status" value="1"/>
</dbReference>
<gene>
    <name evidence="5 8" type="primary">argH</name>
    <name evidence="8" type="ORF">ENV38_03710</name>
</gene>
<dbReference type="Pfam" id="PF00206">
    <property type="entry name" value="Lyase_1"/>
    <property type="match status" value="1"/>
</dbReference>
<proteinExistence type="inferred from homology"/>
<keyword evidence="5" id="KW-0963">Cytoplasm</keyword>
<accession>A0A7V3KNI7</accession>
<comment type="similarity">
    <text evidence="5">Belongs to the lyase 1 family. Argininosuccinate lyase subfamily.</text>
</comment>
<dbReference type="InterPro" id="IPR000362">
    <property type="entry name" value="Fumarate_lyase_fam"/>
</dbReference>
<dbReference type="NCBIfam" id="TIGR00838">
    <property type="entry name" value="argH"/>
    <property type="match status" value="1"/>
</dbReference>
<dbReference type="GO" id="GO:0004056">
    <property type="term" value="F:argininosuccinate lyase activity"/>
    <property type="evidence" value="ECO:0007669"/>
    <property type="project" value="UniProtKB-UniRule"/>
</dbReference>
<dbReference type="SUPFAM" id="SSF48557">
    <property type="entry name" value="L-aspartase-like"/>
    <property type="match status" value="1"/>
</dbReference>
<dbReference type="Gene3D" id="1.20.200.10">
    <property type="entry name" value="Fumarase/aspartase (Central domain)"/>
    <property type="match status" value="1"/>
</dbReference>
<dbReference type="UniPathway" id="UPA00068">
    <property type="reaction ID" value="UER00114"/>
</dbReference>
<name>A0A7V3KNI7_UNCW3</name>
<evidence type="ECO:0000259" key="7">
    <source>
        <dbReference type="Pfam" id="PF14698"/>
    </source>
</evidence>
<dbReference type="AlphaFoldDB" id="A0A7V3KNI7"/>
<dbReference type="InterPro" id="IPR029419">
    <property type="entry name" value="Arg_succ_lyase_C"/>
</dbReference>
<dbReference type="InterPro" id="IPR020557">
    <property type="entry name" value="Fumarate_lyase_CS"/>
</dbReference>
<evidence type="ECO:0000256" key="3">
    <source>
        <dbReference type="ARBA" id="ARBA00022571"/>
    </source>
</evidence>
<dbReference type="PANTHER" id="PTHR43814">
    <property type="entry name" value="ARGININOSUCCINATE LYASE"/>
    <property type="match status" value="1"/>
</dbReference>
<dbReference type="GO" id="GO:0005829">
    <property type="term" value="C:cytosol"/>
    <property type="evidence" value="ECO:0007669"/>
    <property type="project" value="TreeGrafter"/>
</dbReference>
<evidence type="ECO:0000256" key="2">
    <source>
        <dbReference type="ARBA" id="ARBA00012338"/>
    </source>
</evidence>
<feature type="domain" description="Argininosuccinate lyase C-terminal" evidence="7">
    <location>
        <begin position="365"/>
        <end position="433"/>
    </location>
</feature>
<dbReference type="FunFam" id="1.10.275.10:FF:000002">
    <property type="entry name" value="Argininosuccinate lyase"/>
    <property type="match status" value="1"/>
</dbReference>
<dbReference type="PRINTS" id="PR00145">
    <property type="entry name" value="ARGSUCLYASE"/>
</dbReference>